<dbReference type="EMBL" id="LAZR01030698">
    <property type="protein sequence ID" value="KKL55833.1"/>
    <property type="molecule type" value="Genomic_DNA"/>
</dbReference>
<gene>
    <name evidence="1" type="ORF">LCGC14_2251500</name>
</gene>
<dbReference type="AlphaFoldDB" id="A0A0F9D2A4"/>
<evidence type="ECO:0000313" key="1">
    <source>
        <dbReference type="EMBL" id="KKL55833.1"/>
    </source>
</evidence>
<name>A0A0F9D2A4_9ZZZZ</name>
<organism evidence="1">
    <name type="scientific">marine sediment metagenome</name>
    <dbReference type="NCBI Taxonomy" id="412755"/>
    <lineage>
        <taxon>unclassified sequences</taxon>
        <taxon>metagenomes</taxon>
        <taxon>ecological metagenomes</taxon>
    </lineage>
</organism>
<accession>A0A0F9D2A4</accession>
<comment type="caution">
    <text evidence="1">The sequence shown here is derived from an EMBL/GenBank/DDBJ whole genome shotgun (WGS) entry which is preliminary data.</text>
</comment>
<reference evidence="1" key="1">
    <citation type="journal article" date="2015" name="Nature">
        <title>Complex archaea that bridge the gap between prokaryotes and eukaryotes.</title>
        <authorList>
            <person name="Spang A."/>
            <person name="Saw J.H."/>
            <person name="Jorgensen S.L."/>
            <person name="Zaremba-Niedzwiedzka K."/>
            <person name="Martijn J."/>
            <person name="Lind A.E."/>
            <person name="van Eijk R."/>
            <person name="Schleper C."/>
            <person name="Guy L."/>
            <person name="Ettema T.J."/>
        </authorList>
    </citation>
    <scope>NUCLEOTIDE SEQUENCE</scope>
</reference>
<protein>
    <submittedName>
        <fullName evidence="1">Uncharacterized protein</fullName>
    </submittedName>
</protein>
<proteinExistence type="predicted"/>
<feature type="non-terminal residue" evidence="1">
    <location>
        <position position="31"/>
    </location>
</feature>
<sequence>MPDTDDEFSCDPYVISKNMGELCDAERQEYT</sequence>